<dbReference type="EMBL" id="JABWRB020000001">
    <property type="protein sequence ID" value="MBV4495901.1"/>
    <property type="molecule type" value="Genomic_DNA"/>
</dbReference>
<feature type="region of interest" description="Disordered" evidence="1">
    <location>
        <begin position="1"/>
        <end position="79"/>
    </location>
</feature>
<sequence>MASDHSGTRTRTRDHGVSGKHTGATRTDRTSKASLTSSIAKDRDTRGLTKASAISTATPGTHNTKGLTNATSSSIKNDR</sequence>
<evidence type="ECO:0000256" key="1">
    <source>
        <dbReference type="SAM" id="MobiDB-lite"/>
    </source>
</evidence>
<evidence type="ECO:0000313" key="3">
    <source>
        <dbReference type="Proteomes" id="UP000636518"/>
    </source>
</evidence>
<feature type="compositionally biased region" description="Polar residues" evidence="1">
    <location>
        <begin position="52"/>
        <end position="79"/>
    </location>
</feature>
<dbReference type="Proteomes" id="UP000636518">
    <property type="component" value="Unassembled WGS sequence"/>
</dbReference>
<reference evidence="2 3" key="1">
    <citation type="journal article" date="2020" name="Microorganisms">
        <title>Reliable Identification of Environmental Pseudomonas Isolates Using the rpoD Gene.</title>
        <authorList>
            <consortium name="The Broad Institute Genome Sequencing Platform"/>
            <person name="Girard L."/>
            <person name="Lood C."/>
            <person name="Rokni-Zadeh H."/>
            <person name="van Noort V."/>
            <person name="Lavigne R."/>
            <person name="De Mot R."/>
        </authorList>
    </citation>
    <scope>NUCLEOTIDE SEQUENCE [LARGE SCALE GENOMIC DNA]</scope>
    <source>
        <strain evidence="2 3">SWRI12</strain>
    </source>
</reference>
<accession>A0A9E2ST10</accession>
<organism evidence="2 3">
    <name type="scientific">Pseudomonas zanjanensis</name>
    <dbReference type="NCBI Taxonomy" id="2745496"/>
    <lineage>
        <taxon>Bacteria</taxon>
        <taxon>Pseudomonadati</taxon>
        <taxon>Pseudomonadota</taxon>
        <taxon>Gammaproteobacteria</taxon>
        <taxon>Pseudomonadales</taxon>
        <taxon>Pseudomonadaceae</taxon>
        <taxon>Pseudomonas</taxon>
    </lineage>
</organism>
<name>A0A9E2ST10_9PSED</name>
<comment type="caution">
    <text evidence="2">The sequence shown here is derived from an EMBL/GenBank/DDBJ whole genome shotgun (WGS) entry which is preliminary data.</text>
</comment>
<keyword evidence="3" id="KW-1185">Reference proteome</keyword>
<dbReference type="AlphaFoldDB" id="A0A9E2ST10"/>
<evidence type="ECO:0000313" key="2">
    <source>
        <dbReference type="EMBL" id="MBV4495901.1"/>
    </source>
</evidence>
<protein>
    <submittedName>
        <fullName evidence="2">Uncharacterized protein</fullName>
    </submittedName>
</protein>
<proteinExistence type="predicted"/>
<gene>
    <name evidence="2" type="ORF">HU715_011025</name>
</gene>